<evidence type="ECO:0000313" key="10">
    <source>
        <dbReference type="Proteomes" id="UP001415169"/>
    </source>
</evidence>
<feature type="transmembrane region" description="Helical" evidence="7">
    <location>
        <begin position="244"/>
        <end position="265"/>
    </location>
</feature>
<evidence type="ECO:0000256" key="5">
    <source>
        <dbReference type="ARBA" id="ARBA00022989"/>
    </source>
</evidence>
<reference evidence="9" key="1">
    <citation type="journal article" date="2014" name="Int. J. Syst. Evol. Microbiol.">
        <title>Complete genome of a new Firmicutes species belonging to the dominant human colonic microbiota ('Ruminococcus bicirculans') reveals two chromosomes and a selective capacity to utilize plant glucans.</title>
        <authorList>
            <consortium name="NISC Comparative Sequencing Program"/>
            <person name="Wegmann U."/>
            <person name="Louis P."/>
            <person name="Goesmann A."/>
            <person name="Henrissat B."/>
            <person name="Duncan S.H."/>
            <person name="Flint H.J."/>
        </authorList>
    </citation>
    <scope>NUCLEOTIDE SEQUENCE</scope>
    <source>
        <strain evidence="9">JCM 17590</strain>
    </source>
</reference>
<keyword evidence="2 7" id="KW-0813">Transport</keyword>
<evidence type="ECO:0000256" key="1">
    <source>
        <dbReference type="ARBA" id="ARBA00004651"/>
    </source>
</evidence>
<reference evidence="9" key="2">
    <citation type="submission" date="2023-12" db="EMBL/GenBank/DDBJ databases">
        <authorList>
            <person name="Sun Q."/>
            <person name="Inoue M."/>
        </authorList>
    </citation>
    <scope>NUCLEOTIDE SEQUENCE</scope>
    <source>
        <strain evidence="9">JCM 17590</strain>
    </source>
</reference>
<keyword evidence="5 7" id="KW-1133">Transmembrane helix</keyword>
<feature type="transmembrane region" description="Helical" evidence="7">
    <location>
        <begin position="73"/>
        <end position="97"/>
    </location>
</feature>
<feature type="domain" description="ABC transmembrane type-1" evidence="8">
    <location>
        <begin position="74"/>
        <end position="265"/>
    </location>
</feature>
<dbReference type="PANTHER" id="PTHR43744">
    <property type="entry name" value="ABC TRANSPORTER PERMEASE PROTEIN MG189-RELATED-RELATED"/>
    <property type="match status" value="1"/>
</dbReference>
<dbReference type="Gene3D" id="1.10.3720.10">
    <property type="entry name" value="MetI-like"/>
    <property type="match status" value="1"/>
</dbReference>
<feature type="transmembrane region" description="Helical" evidence="7">
    <location>
        <begin position="187"/>
        <end position="208"/>
    </location>
</feature>
<evidence type="ECO:0000256" key="3">
    <source>
        <dbReference type="ARBA" id="ARBA00022475"/>
    </source>
</evidence>
<keyword evidence="10" id="KW-1185">Reference proteome</keyword>
<name>A0ABP7ZKX2_9MICO</name>
<keyword evidence="6 7" id="KW-0472">Membrane</keyword>
<accession>A0ABP7ZKX2</accession>
<evidence type="ECO:0000256" key="6">
    <source>
        <dbReference type="ARBA" id="ARBA00023136"/>
    </source>
</evidence>
<dbReference type="CDD" id="cd06261">
    <property type="entry name" value="TM_PBP2"/>
    <property type="match status" value="1"/>
</dbReference>
<keyword evidence="4 7" id="KW-0812">Transmembrane</keyword>
<dbReference type="InterPro" id="IPR000515">
    <property type="entry name" value="MetI-like"/>
</dbReference>
<evidence type="ECO:0000256" key="4">
    <source>
        <dbReference type="ARBA" id="ARBA00022692"/>
    </source>
</evidence>
<feature type="transmembrane region" description="Helical" evidence="7">
    <location>
        <begin position="12"/>
        <end position="31"/>
    </location>
</feature>
<comment type="subcellular location">
    <subcellularLocation>
        <location evidence="1 7">Cell membrane</location>
        <topology evidence="1 7">Multi-pass membrane protein</topology>
    </subcellularLocation>
</comment>
<keyword evidence="3" id="KW-1003">Cell membrane</keyword>
<protein>
    <submittedName>
        <fullName evidence="9">Carbohydrate ABC transporter permease</fullName>
    </submittedName>
</protein>
<sequence length="280" mass="31202">MVVPRWRRITDHAIRYVLLTVIGAVMIYPFLYMLSTSFKTRSLILDDPLQLIPSDPTLSNYVTALTANHFGRYFVNSALVAVVSTVLIVFVSSMMAYAFSRFDFPGKRFFFVAIVVGLTIPTMMLIIPQFLLARDLHLLNSLQGLVPFYVGTALGFNTFLLTGFFETIPQELDEAMLVDGAGAWRRYWNLVLPLARPALATCAIFAFLGTWDEYAWALTTLNDTEVRTLPIAIALFQGQHSTSWGLVFAASMIAIIPVLIVYIVFQRHFVAGLAAGAVKS</sequence>
<dbReference type="PROSITE" id="PS50928">
    <property type="entry name" value="ABC_TM1"/>
    <property type="match status" value="1"/>
</dbReference>
<gene>
    <name evidence="9" type="ORF">GCM10022286_20820</name>
</gene>
<comment type="similarity">
    <text evidence="7">Belongs to the binding-protein-dependent transport system permease family.</text>
</comment>
<feature type="transmembrane region" description="Helical" evidence="7">
    <location>
        <begin position="144"/>
        <end position="166"/>
    </location>
</feature>
<dbReference type="InterPro" id="IPR035906">
    <property type="entry name" value="MetI-like_sf"/>
</dbReference>
<feature type="transmembrane region" description="Helical" evidence="7">
    <location>
        <begin position="109"/>
        <end position="132"/>
    </location>
</feature>
<dbReference type="SUPFAM" id="SSF161098">
    <property type="entry name" value="MetI-like"/>
    <property type="match status" value="1"/>
</dbReference>
<dbReference type="Pfam" id="PF00528">
    <property type="entry name" value="BPD_transp_1"/>
    <property type="match status" value="1"/>
</dbReference>
<organism evidence="9 10">
    <name type="scientific">Gryllotalpicola daejeonensis</name>
    <dbReference type="NCBI Taxonomy" id="993087"/>
    <lineage>
        <taxon>Bacteria</taxon>
        <taxon>Bacillati</taxon>
        <taxon>Actinomycetota</taxon>
        <taxon>Actinomycetes</taxon>
        <taxon>Micrococcales</taxon>
        <taxon>Microbacteriaceae</taxon>
        <taxon>Gryllotalpicola</taxon>
    </lineage>
</organism>
<evidence type="ECO:0000256" key="7">
    <source>
        <dbReference type="RuleBase" id="RU363032"/>
    </source>
</evidence>
<dbReference type="EMBL" id="BAABBV010000001">
    <property type="protein sequence ID" value="GAA4162173.1"/>
    <property type="molecule type" value="Genomic_DNA"/>
</dbReference>
<dbReference type="PANTHER" id="PTHR43744:SF8">
    <property type="entry name" value="SN-GLYCEROL-3-PHOSPHATE TRANSPORT SYSTEM PERMEASE PROTEIN UGPE"/>
    <property type="match status" value="1"/>
</dbReference>
<proteinExistence type="inferred from homology"/>
<evidence type="ECO:0000259" key="8">
    <source>
        <dbReference type="PROSITE" id="PS50928"/>
    </source>
</evidence>
<evidence type="ECO:0000256" key="2">
    <source>
        <dbReference type="ARBA" id="ARBA00022448"/>
    </source>
</evidence>
<comment type="caution">
    <text evidence="9">The sequence shown here is derived from an EMBL/GenBank/DDBJ whole genome shotgun (WGS) entry which is preliminary data.</text>
</comment>
<dbReference type="Proteomes" id="UP001415169">
    <property type="component" value="Unassembled WGS sequence"/>
</dbReference>
<dbReference type="RefSeq" id="WP_344791713.1">
    <property type="nucleotide sequence ID" value="NZ_BAABBV010000001.1"/>
</dbReference>
<evidence type="ECO:0000313" key="9">
    <source>
        <dbReference type="EMBL" id="GAA4162173.1"/>
    </source>
</evidence>